<proteinExistence type="predicted"/>
<evidence type="ECO:0000313" key="1">
    <source>
        <dbReference type="EMBL" id="KAI0055711.1"/>
    </source>
</evidence>
<dbReference type="Proteomes" id="UP000814140">
    <property type="component" value="Unassembled WGS sequence"/>
</dbReference>
<sequence>MSTTTPPSASQTRQNTPARAIISTLSARSSAPPPPSTQTYEPLARGVLRRRLLYDILLPSILPVWASVTFWTARSQGGIRNLGGTNAILIPVHPATVVVALLTWAVGVLPIVVLRKTYLTATPTPSSSPSQRFKTALSKTTTIRALLTYTIASLSITTLHILMTSSRDSVHLNVFVKSRKHPYYLNGRFLFLFLAQIAFASAFHFRSVLLDRFVVRWTRSTVPNPSRTAQYLRRAASLGLTTLAFTSLVLCAYLIAFGFSRSLLLPILFKIPGIHLILRPFFAHFLRGPWTIAMLPWHLPLVWRTFLLGLSTTAGWEFAETLFDEKVQEPLMVGVHTADPGLTLVSGTTSIDLYFKYLAFEELREFAQDESANGSARRTALFSDQKYNPSLWSTLVRESLVFLGQDYQLLLRRGKPAPPPAPAPAPPKAKLPELPTTPLIRKAIFKTASNSPIRSVLDSFAADGAISQAVESSVETTAAHFPELFKAVESPLVKAKAEVEHVKNEVAPVVNAPMRGVGIVRNAVASYTPRGVISTVRDCRDWWQRERINKVAEVVLPHREIDVQIIEVLSRLVSASLSEDRYGVVQRDIPRILEALLSFLSAIEEYQAELASRIPPPPVQESELSATELVERARLQEEVTRAGDVLSIIADPPPALKEGIVRVVKTFDGKLVAFKFPPNIARKLQGFVDYT</sequence>
<name>A0ACB8SIU0_9AGAM</name>
<comment type="caution">
    <text evidence="1">The sequence shown here is derived from an EMBL/GenBank/DDBJ whole genome shotgun (WGS) entry which is preliminary data.</text>
</comment>
<reference evidence="1" key="2">
    <citation type="journal article" date="2022" name="New Phytol.">
        <title>Evolutionary transition to the ectomycorrhizal habit in the genomes of a hyperdiverse lineage of mushroom-forming fungi.</title>
        <authorList>
            <person name="Looney B."/>
            <person name="Miyauchi S."/>
            <person name="Morin E."/>
            <person name="Drula E."/>
            <person name="Courty P.E."/>
            <person name="Kohler A."/>
            <person name="Kuo A."/>
            <person name="LaButti K."/>
            <person name="Pangilinan J."/>
            <person name="Lipzen A."/>
            <person name="Riley R."/>
            <person name="Andreopoulos W."/>
            <person name="He G."/>
            <person name="Johnson J."/>
            <person name="Nolan M."/>
            <person name="Tritt A."/>
            <person name="Barry K.W."/>
            <person name="Grigoriev I.V."/>
            <person name="Nagy L.G."/>
            <person name="Hibbett D."/>
            <person name="Henrissat B."/>
            <person name="Matheny P.B."/>
            <person name="Labbe J."/>
            <person name="Martin F.M."/>
        </authorList>
    </citation>
    <scope>NUCLEOTIDE SEQUENCE</scope>
    <source>
        <strain evidence="1">HHB10654</strain>
    </source>
</reference>
<dbReference type="EMBL" id="MU277282">
    <property type="protein sequence ID" value="KAI0055711.1"/>
    <property type="molecule type" value="Genomic_DNA"/>
</dbReference>
<organism evidence="1 2">
    <name type="scientific">Artomyces pyxidatus</name>
    <dbReference type="NCBI Taxonomy" id="48021"/>
    <lineage>
        <taxon>Eukaryota</taxon>
        <taxon>Fungi</taxon>
        <taxon>Dikarya</taxon>
        <taxon>Basidiomycota</taxon>
        <taxon>Agaricomycotina</taxon>
        <taxon>Agaricomycetes</taxon>
        <taxon>Russulales</taxon>
        <taxon>Auriscalpiaceae</taxon>
        <taxon>Artomyces</taxon>
    </lineage>
</organism>
<keyword evidence="2" id="KW-1185">Reference proteome</keyword>
<protein>
    <submittedName>
        <fullName evidence="1">Uncharacterized protein</fullName>
    </submittedName>
</protein>
<reference evidence="1" key="1">
    <citation type="submission" date="2021-03" db="EMBL/GenBank/DDBJ databases">
        <authorList>
            <consortium name="DOE Joint Genome Institute"/>
            <person name="Ahrendt S."/>
            <person name="Looney B.P."/>
            <person name="Miyauchi S."/>
            <person name="Morin E."/>
            <person name="Drula E."/>
            <person name="Courty P.E."/>
            <person name="Chicoki N."/>
            <person name="Fauchery L."/>
            <person name="Kohler A."/>
            <person name="Kuo A."/>
            <person name="Labutti K."/>
            <person name="Pangilinan J."/>
            <person name="Lipzen A."/>
            <person name="Riley R."/>
            <person name="Andreopoulos W."/>
            <person name="He G."/>
            <person name="Johnson J."/>
            <person name="Barry K.W."/>
            <person name="Grigoriev I.V."/>
            <person name="Nagy L."/>
            <person name="Hibbett D."/>
            <person name="Henrissat B."/>
            <person name="Matheny P.B."/>
            <person name="Labbe J."/>
            <person name="Martin F."/>
        </authorList>
    </citation>
    <scope>NUCLEOTIDE SEQUENCE</scope>
    <source>
        <strain evidence="1">HHB10654</strain>
    </source>
</reference>
<accession>A0ACB8SIU0</accession>
<feature type="non-terminal residue" evidence="1">
    <location>
        <position position="691"/>
    </location>
</feature>
<gene>
    <name evidence="1" type="ORF">BV25DRAFT_1903556</name>
</gene>
<evidence type="ECO:0000313" key="2">
    <source>
        <dbReference type="Proteomes" id="UP000814140"/>
    </source>
</evidence>